<comment type="similarity">
    <text evidence="1">Belongs to the bacterial solute-binding protein 5 family.</text>
</comment>
<reference evidence="5" key="1">
    <citation type="submission" date="2018-06" db="EMBL/GenBank/DDBJ databases">
        <authorList>
            <person name="Zhirakovskaya E."/>
        </authorList>
    </citation>
    <scope>NUCLEOTIDE SEQUENCE</scope>
</reference>
<feature type="domain" description="Solute-binding protein family 5" evidence="4">
    <location>
        <begin position="84"/>
        <end position="475"/>
    </location>
</feature>
<evidence type="ECO:0000256" key="1">
    <source>
        <dbReference type="ARBA" id="ARBA00005695"/>
    </source>
</evidence>
<keyword evidence="2" id="KW-0813">Transport</keyword>
<dbReference type="SUPFAM" id="SSF53850">
    <property type="entry name" value="Periplasmic binding protein-like II"/>
    <property type="match status" value="1"/>
</dbReference>
<dbReference type="Gene3D" id="3.10.105.10">
    <property type="entry name" value="Dipeptide-binding Protein, Domain 3"/>
    <property type="match status" value="1"/>
</dbReference>
<name>A0A3B0TZL5_9ZZZZ</name>
<dbReference type="Gene3D" id="3.40.190.10">
    <property type="entry name" value="Periplasmic binding protein-like II"/>
    <property type="match status" value="1"/>
</dbReference>
<accession>A0A3B0TZL5</accession>
<evidence type="ECO:0000313" key="5">
    <source>
        <dbReference type="EMBL" id="VAW19812.1"/>
    </source>
</evidence>
<dbReference type="AlphaFoldDB" id="A0A3B0TZL5"/>
<dbReference type="InterPro" id="IPR039424">
    <property type="entry name" value="SBP_5"/>
</dbReference>
<keyword evidence="3" id="KW-0732">Signal</keyword>
<dbReference type="InterPro" id="IPR000914">
    <property type="entry name" value="SBP_5_dom"/>
</dbReference>
<proteinExistence type="inferred from homology"/>
<sequence length="581" mass="66686">MNIIGPSSRNPRCLLFFLLVIVLFASQDNLFAQETPTKYGGQMVLATVSDPKSFNAILAKETSTTTVTGYIFEGLTRINAYTQKVDPNLAKSWVVSDDGLQWTFSLRKDVFWNDGHPFSSDDVVFTFNDLIYNPDIPSSAKDSFTIDGKIFQVEKIDAYTVRFKLPVRFAPFLRAMTQEILPQHKLKKAVDKKVFNSTWGINTDPKEIVGTGAYRLIKYIPAQRLVFEKNPYYWKKSNSQEKLPFIDRIIYLIVPNSDIELLKFMEGTLDFYSFRGMDYPYLKPLEQKNNFKVYDLGPALGSNFITFNQNPGRNPKSGKPFVDPVKLAWFRNNKFRIAIAHAIDKQKIIEIVKNRLGYPQHSPLGPGAGFFHNPNVLKYEYDLQKSRDILREAGFWDRDGDGFIEDEKGNTVAFNLNTNSNSTERVDIAAILRYDLEQIGMKVNFRSLEFNTLVSKLNATFEWDAIVIGLTGGNEPHFGKNVWTSGGGLHLWNPSQKKPATKWEKRIDELFSKGVQELDEEKRKVYYDEFQMIVSQKLPVIYTVLSARISAVRNKFENLDPTNFGGVFHNLEEIYVKEEFR</sequence>
<dbReference type="PANTHER" id="PTHR30290">
    <property type="entry name" value="PERIPLASMIC BINDING COMPONENT OF ABC TRANSPORTER"/>
    <property type="match status" value="1"/>
</dbReference>
<dbReference type="GO" id="GO:0043190">
    <property type="term" value="C:ATP-binding cassette (ABC) transporter complex"/>
    <property type="evidence" value="ECO:0007669"/>
    <property type="project" value="InterPro"/>
</dbReference>
<dbReference type="Gene3D" id="3.90.76.10">
    <property type="entry name" value="Dipeptide-binding Protein, Domain 1"/>
    <property type="match status" value="1"/>
</dbReference>
<evidence type="ECO:0000256" key="2">
    <source>
        <dbReference type="ARBA" id="ARBA00022448"/>
    </source>
</evidence>
<dbReference type="GO" id="GO:1904680">
    <property type="term" value="F:peptide transmembrane transporter activity"/>
    <property type="evidence" value="ECO:0007669"/>
    <property type="project" value="TreeGrafter"/>
</dbReference>
<evidence type="ECO:0000256" key="3">
    <source>
        <dbReference type="ARBA" id="ARBA00022729"/>
    </source>
</evidence>
<dbReference type="GO" id="GO:0015833">
    <property type="term" value="P:peptide transport"/>
    <property type="evidence" value="ECO:0007669"/>
    <property type="project" value="TreeGrafter"/>
</dbReference>
<dbReference type="GO" id="GO:0042597">
    <property type="term" value="C:periplasmic space"/>
    <property type="evidence" value="ECO:0007669"/>
    <property type="project" value="UniProtKB-ARBA"/>
</dbReference>
<organism evidence="5">
    <name type="scientific">hydrothermal vent metagenome</name>
    <dbReference type="NCBI Taxonomy" id="652676"/>
    <lineage>
        <taxon>unclassified sequences</taxon>
        <taxon>metagenomes</taxon>
        <taxon>ecological metagenomes</taxon>
    </lineage>
</organism>
<protein>
    <submittedName>
        <fullName evidence="5">ABC transporter, substrate-binding protein (Cluster 5, nickel/peptides/opines)</fullName>
    </submittedName>
</protein>
<dbReference type="Pfam" id="PF00496">
    <property type="entry name" value="SBP_bac_5"/>
    <property type="match status" value="1"/>
</dbReference>
<dbReference type="EMBL" id="UOEN01000501">
    <property type="protein sequence ID" value="VAW19812.1"/>
    <property type="molecule type" value="Genomic_DNA"/>
</dbReference>
<evidence type="ECO:0000259" key="4">
    <source>
        <dbReference type="Pfam" id="PF00496"/>
    </source>
</evidence>
<dbReference type="InterPro" id="IPR030678">
    <property type="entry name" value="Peptide/Ni-bd"/>
</dbReference>
<gene>
    <name evidence="5" type="ORF">MNBD_BACTEROID05-161</name>
</gene>
<dbReference type="PANTHER" id="PTHR30290:SF9">
    <property type="entry name" value="OLIGOPEPTIDE-BINDING PROTEIN APPA"/>
    <property type="match status" value="1"/>
</dbReference>
<dbReference type="PIRSF" id="PIRSF002741">
    <property type="entry name" value="MppA"/>
    <property type="match status" value="1"/>
</dbReference>
<dbReference type="CDD" id="cd08500">
    <property type="entry name" value="PBP2_NikA_DppA_OppA_like_4"/>
    <property type="match status" value="1"/>
</dbReference>